<protein>
    <recommendedName>
        <fullName evidence="3">Interleukin-10</fullName>
    </recommendedName>
</protein>
<organism evidence="1 2">
    <name type="scientific">Xenotaenia resolanae</name>
    <dbReference type="NCBI Taxonomy" id="208358"/>
    <lineage>
        <taxon>Eukaryota</taxon>
        <taxon>Metazoa</taxon>
        <taxon>Chordata</taxon>
        <taxon>Craniata</taxon>
        <taxon>Vertebrata</taxon>
        <taxon>Euteleostomi</taxon>
        <taxon>Actinopterygii</taxon>
        <taxon>Neopterygii</taxon>
        <taxon>Teleostei</taxon>
        <taxon>Neoteleostei</taxon>
        <taxon>Acanthomorphata</taxon>
        <taxon>Ovalentaria</taxon>
        <taxon>Atherinomorphae</taxon>
        <taxon>Cyprinodontiformes</taxon>
        <taxon>Goodeidae</taxon>
        <taxon>Xenotaenia</taxon>
    </lineage>
</organism>
<gene>
    <name evidence="1" type="ORF">XENORESO_019840</name>
</gene>
<evidence type="ECO:0008006" key="3">
    <source>
        <dbReference type="Google" id="ProtNLM"/>
    </source>
</evidence>
<reference evidence="1 2" key="1">
    <citation type="submission" date="2021-06" db="EMBL/GenBank/DDBJ databases">
        <authorList>
            <person name="Palmer J.M."/>
        </authorList>
    </citation>
    <scope>NUCLEOTIDE SEQUENCE [LARGE SCALE GENOMIC DNA]</scope>
    <source>
        <strain evidence="1 2">XR_2019</strain>
        <tissue evidence="1">Muscle</tissue>
    </source>
</reference>
<comment type="caution">
    <text evidence="1">The sequence shown here is derived from an EMBL/GenBank/DDBJ whole genome shotgun (WGS) entry which is preliminary data.</text>
</comment>
<name>A0ABV0VMJ4_9TELE</name>
<accession>A0ABV0VMJ4</accession>
<dbReference type="Proteomes" id="UP001444071">
    <property type="component" value="Unassembled WGS sequence"/>
</dbReference>
<evidence type="ECO:0000313" key="1">
    <source>
        <dbReference type="EMBL" id="MEQ2258450.1"/>
    </source>
</evidence>
<proteinExistence type="predicted"/>
<dbReference type="EMBL" id="JAHRIM010000753">
    <property type="protein sequence ID" value="MEQ2258450.1"/>
    <property type="molecule type" value="Genomic_DNA"/>
</dbReference>
<evidence type="ECO:0000313" key="2">
    <source>
        <dbReference type="Proteomes" id="UP001444071"/>
    </source>
</evidence>
<sequence>LNSGVLLCVSGCATPEELSIESVHSAVEKMFETLRGLRHMRNHLKQLRSVYSASDGVHQATYRPFLRQILEEVFHPDRAECPDIEHMSGGLTDLLKTGFSMFVKVRHCHFKV</sequence>
<keyword evidence="2" id="KW-1185">Reference proteome</keyword>
<feature type="non-terminal residue" evidence="1">
    <location>
        <position position="1"/>
    </location>
</feature>